<evidence type="ECO:0000313" key="8">
    <source>
        <dbReference type="EMBL" id="KAH0574894.1"/>
    </source>
</evidence>
<evidence type="ECO:0000256" key="4">
    <source>
        <dbReference type="SAM" id="MobiDB-lite"/>
    </source>
</evidence>
<dbReference type="InterPro" id="IPR011990">
    <property type="entry name" value="TPR-like_helical_dom_sf"/>
</dbReference>
<keyword evidence="3" id="KW-0802">TPR repeat</keyword>
<dbReference type="EMBL" id="AUWU02000003">
    <property type="protein sequence ID" value="KAH0574894.1"/>
    <property type="molecule type" value="Genomic_DNA"/>
</dbReference>
<dbReference type="InterPro" id="IPR047150">
    <property type="entry name" value="SGT"/>
</dbReference>
<accession>V6LE80</accession>
<gene>
    <name evidence="7" type="ORF">SS50377_18306</name>
    <name evidence="8" type="ORF">SS50377_22509</name>
</gene>
<dbReference type="Gene3D" id="1.20.5.420">
    <property type="entry name" value="Immunoglobulin FC, subunit C"/>
    <property type="match status" value="1"/>
</dbReference>
<sequence length="283" mass="31184">MQTELNTMIIQYLNHLKTTNSVADIDQLDVAISCLKDTFKVQDNISSPELLTIVSQRENNSGETSESLKNKGNEAMKAKNFEDAQIFYTKAIDRSIRFGEPTEARSIYLANRAMARHDMSDLSNAVKDLREALVLNPSYTKGNVRLATYLEEDNLKEQANQEWKKLLAQDSNNSSYQQGVERTKLDAPPQIPDLGELKDKIPGLGDIQNDPEFAEMMKNPKVQQLAEQVKTNPMAAMSALSDPELAPYFQKIMAKLAPGLGDMFGGMGGAGGANPFGGMFGGQ</sequence>
<dbReference type="PANTHER" id="PTHR45831">
    <property type="entry name" value="LD24721P"/>
    <property type="match status" value="1"/>
</dbReference>
<evidence type="ECO:0000313" key="9">
    <source>
        <dbReference type="Proteomes" id="UP000018208"/>
    </source>
</evidence>
<proteinExistence type="inferred from homology"/>
<reference evidence="7 8" key="1">
    <citation type="journal article" date="2014" name="PLoS Genet.">
        <title>The Genome of Spironucleus salmonicida Highlights a Fish Pathogen Adapted to Fluctuating Environments.</title>
        <authorList>
            <person name="Xu F."/>
            <person name="Jerlstrom-Hultqvist J."/>
            <person name="Einarsson E."/>
            <person name="Astvaldsson A."/>
            <person name="Svard S.G."/>
            <person name="Andersson J.O."/>
        </authorList>
    </citation>
    <scope>NUCLEOTIDE SEQUENCE</scope>
    <source>
        <strain evidence="8">ATCC 50377</strain>
    </source>
</reference>
<comment type="similarity">
    <text evidence="1">Belongs to the SGT family.</text>
</comment>
<evidence type="ECO:0000313" key="7">
    <source>
        <dbReference type="EMBL" id="EST42001.1"/>
    </source>
</evidence>
<dbReference type="Gene3D" id="1.10.260.100">
    <property type="match status" value="1"/>
</dbReference>
<evidence type="ECO:0000256" key="1">
    <source>
        <dbReference type="ARBA" id="ARBA00008175"/>
    </source>
</evidence>
<dbReference type="Pfam" id="PF17830">
    <property type="entry name" value="STI1-HOP_DP"/>
    <property type="match status" value="1"/>
</dbReference>
<protein>
    <submittedName>
        <fullName evidence="7">Small glutamine-rich tetratricopeptide repeat-containing protein</fullName>
    </submittedName>
</protein>
<dbReference type="AlphaFoldDB" id="V6LE80"/>
<dbReference type="InterPro" id="IPR019734">
    <property type="entry name" value="TPR_rpt"/>
</dbReference>
<dbReference type="InterPro" id="IPR032374">
    <property type="entry name" value="SGTA_dimer"/>
</dbReference>
<feature type="domain" description="STI1/HOP DP" evidence="6">
    <location>
        <begin position="207"/>
        <end position="254"/>
    </location>
</feature>
<dbReference type="Proteomes" id="UP000018208">
    <property type="component" value="Unassembled WGS sequence"/>
</dbReference>
<dbReference type="EMBL" id="KI546166">
    <property type="protein sequence ID" value="EST42001.1"/>
    <property type="molecule type" value="Genomic_DNA"/>
</dbReference>
<dbReference type="GO" id="GO:0006620">
    <property type="term" value="P:post-translational protein targeting to endoplasmic reticulum membrane"/>
    <property type="evidence" value="ECO:0007669"/>
    <property type="project" value="TreeGrafter"/>
</dbReference>
<dbReference type="VEuPathDB" id="GiardiaDB:SS50377_22509"/>
<dbReference type="GO" id="GO:0016020">
    <property type="term" value="C:membrane"/>
    <property type="evidence" value="ECO:0007669"/>
    <property type="project" value="TreeGrafter"/>
</dbReference>
<dbReference type="SMART" id="SM00028">
    <property type="entry name" value="TPR"/>
    <property type="match status" value="2"/>
</dbReference>
<organism evidence="7">
    <name type="scientific">Spironucleus salmonicida</name>
    <dbReference type="NCBI Taxonomy" id="348837"/>
    <lineage>
        <taxon>Eukaryota</taxon>
        <taxon>Metamonada</taxon>
        <taxon>Diplomonadida</taxon>
        <taxon>Hexamitidae</taxon>
        <taxon>Hexamitinae</taxon>
        <taxon>Spironucleus</taxon>
    </lineage>
</organism>
<evidence type="ECO:0000256" key="3">
    <source>
        <dbReference type="ARBA" id="ARBA00022803"/>
    </source>
</evidence>
<keyword evidence="9" id="KW-1185">Reference proteome</keyword>
<reference evidence="8" key="2">
    <citation type="submission" date="2020-12" db="EMBL/GenBank/DDBJ databases">
        <title>New Spironucleus salmonicida genome in near-complete chromosomes.</title>
        <authorList>
            <person name="Xu F."/>
            <person name="Kurt Z."/>
            <person name="Jimenez-Gonzalez A."/>
            <person name="Astvaldsson A."/>
            <person name="Andersson J.O."/>
            <person name="Svard S.G."/>
        </authorList>
    </citation>
    <scope>NUCLEOTIDE SEQUENCE</scope>
    <source>
        <strain evidence="8">ATCC 50377</strain>
    </source>
</reference>
<evidence type="ECO:0000259" key="6">
    <source>
        <dbReference type="Pfam" id="PF17830"/>
    </source>
</evidence>
<keyword evidence="2" id="KW-0677">Repeat</keyword>
<evidence type="ECO:0000259" key="5">
    <source>
        <dbReference type="Pfam" id="PF16546"/>
    </source>
</evidence>
<dbReference type="GO" id="GO:0072380">
    <property type="term" value="C:TRC complex"/>
    <property type="evidence" value="ECO:0007669"/>
    <property type="project" value="TreeGrafter"/>
</dbReference>
<name>V6LE80_9EUKA</name>
<feature type="domain" description="SGTA homodimerisation" evidence="5">
    <location>
        <begin position="4"/>
        <end position="47"/>
    </location>
</feature>
<dbReference type="GO" id="GO:0060090">
    <property type="term" value="F:molecular adaptor activity"/>
    <property type="evidence" value="ECO:0007669"/>
    <property type="project" value="TreeGrafter"/>
</dbReference>
<dbReference type="Gene3D" id="1.25.40.10">
    <property type="entry name" value="Tetratricopeptide repeat domain"/>
    <property type="match status" value="1"/>
</dbReference>
<evidence type="ECO:0000256" key="2">
    <source>
        <dbReference type="ARBA" id="ARBA00022737"/>
    </source>
</evidence>
<dbReference type="InterPro" id="IPR041243">
    <property type="entry name" value="STI1/HOP_DP"/>
</dbReference>
<feature type="region of interest" description="Disordered" evidence="4">
    <location>
        <begin position="180"/>
        <end position="204"/>
    </location>
</feature>
<dbReference type="OrthoDB" id="2423701at2759"/>
<dbReference type="Pfam" id="PF16546">
    <property type="entry name" value="SGTA_dimer"/>
    <property type="match status" value="1"/>
</dbReference>
<dbReference type="SUPFAM" id="SSF48452">
    <property type="entry name" value="TPR-like"/>
    <property type="match status" value="1"/>
</dbReference>
<dbReference type="PANTHER" id="PTHR45831:SF2">
    <property type="entry name" value="LD24721P"/>
    <property type="match status" value="1"/>
</dbReference>